<dbReference type="PATRIC" id="fig|1246995.3.peg.4249"/>
<dbReference type="AlphaFoldDB" id="U5VZZ9"/>
<dbReference type="EMBL" id="CP006272">
    <property type="protein sequence ID" value="AGZ42464.1"/>
    <property type="molecule type" value="Genomic_DNA"/>
</dbReference>
<dbReference type="Gene3D" id="1.10.1780.10">
    <property type="entry name" value="Clp, N-terminal domain"/>
    <property type="match status" value="1"/>
</dbReference>
<dbReference type="Proteomes" id="UP000017746">
    <property type="component" value="Chromosome"/>
</dbReference>
<name>U5VZZ9_9ACTN</name>
<protein>
    <submittedName>
        <fullName evidence="1">Clp domain-containing protein</fullName>
    </submittedName>
</protein>
<sequence length="351" mass="38405">MTLTLTSTAAVVLQATAYHALVDGHGVITPALARMSAARADPVWSRRVLGAGTHTTRYLLDRPPRPSGVPAVDRLFPYAGELREATWRAARNRKHEVLGEPDPVWGREIRAALELAESVAVGPWLGMPELLYGLIHDAPDQPDLWRRLHAGGFPADTTPYAPFYDTADLGDALFDRANPPSRWIPRLMGRYLDSAIGGPVLAVVEEESRRQAVQLGHDVVQTSAVLLAVLDIAEQMRLTDTRFHGRYRRDNNGAALLTARGLTRAEGRRAAWPVVLEHAAEPTDDVTRLLFSATKPEDPVWTAEAIELFEEAGRLARSKGTKVYGTSHLVEALDTAPAPAAHRLLADLEKA</sequence>
<accession>U5VZZ9</accession>
<keyword evidence="2" id="KW-1185">Reference proteome</keyword>
<dbReference type="HOGENOM" id="CLU_789011_0_0_11"/>
<evidence type="ECO:0000313" key="1">
    <source>
        <dbReference type="EMBL" id="AGZ42464.1"/>
    </source>
</evidence>
<organism evidence="1 2">
    <name type="scientific">Actinoplanes friuliensis DSM 7358</name>
    <dbReference type="NCBI Taxonomy" id="1246995"/>
    <lineage>
        <taxon>Bacteria</taxon>
        <taxon>Bacillati</taxon>
        <taxon>Actinomycetota</taxon>
        <taxon>Actinomycetes</taxon>
        <taxon>Micromonosporales</taxon>
        <taxon>Micromonosporaceae</taxon>
        <taxon>Actinoplanes</taxon>
    </lineage>
</organism>
<reference evidence="1 2" key="1">
    <citation type="journal article" date="2014" name="J. Biotechnol.">
        <title>Complete genome sequence of the actinobacterium Actinoplanes friuliensis HAG 010964, producer of the lipopeptide antibiotic friulimycin.</title>
        <authorList>
            <person name="Ruckert C."/>
            <person name="Szczepanowski R."/>
            <person name="Albersmeier A."/>
            <person name="Goesmann A."/>
            <person name="Fischer N."/>
            <person name="Steinkamper A."/>
            <person name="Puhler A."/>
            <person name="Biener R."/>
            <person name="Schwartz D."/>
            <person name="Kalinowski J."/>
        </authorList>
    </citation>
    <scope>NUCLEOTIDE SEQUENCE [LARGE SCALE GENOMIC DNA]</scope>
    <source>
        <strain evidence="1 2">DSM 7358</strain>
    </source>
</reference>
<gene>
    <name evidence="1" type="ORF">AFR_20960</name>
</gene>
<dbReference type="RefSeq" id="WP_023362836.1">
    <property type="nucleotide sequence ID" value="NC_022657.1"/>
</dbReference>
<proteinExistence type="predicted"/>
<evidence type="ECO:0000313" key="2">
    <source>
        <dbReference type="Proteomes" id="UP000017746"/>
    </source>
</evidence>
<dbReference type="KEGG" id="afs:AFR_20960"/>
<dbReference type="STRING" id="1246995.AFR_20960"/>
<dbReference type="InterPro" id="IPR036628">
    <property type="entry name" value="Clp_N_dom_sf"/>
</dbReference>